<evidence type="ECO:0000259" key="2">
    <source>
        <dbReference type="Pfam" id="PF04127"/>
    </source>
</evidence>
<dbReference type="InterPro" id="IPR035929">
    <property type="entry name" value="CoaB-like_sf"/>
</dbReference>
<dbReference type="Gene3D" id="3.40.50.10300">
    <property type="entry name" value="CoaB-like"/>
    <property type="match status" value="1"/>
</dbReference>
<sequence length="290" mass="33253">MARARNQFDSSTVSVNLFLERNKGRRIAFITSGGTKVNLEKNTVRFIDNFSMGTRGAASAEYFLDVEYAVIFLYREESLKPFSRHFPHIFESLKVIENSVVCELPNIRGAVERHMKYSDHILYVPFTTLESYYYYLEEISTLLAPLKSYALLYLAAAVSDFYVEEEQLPTHKIQSSGGELNLRLSLAPKAIDKIVNKIVPEAFIVSFKLETDESILIGKARAALKKYGHELVIGNILHSKKHHVVLVENNKTEPIDLSQEQLGRGEEIEKHIIERLKERHNEFISSRMEQ</sequence>
<dbReference type="Pfam" id="PF04127">
    <property type="entry name" value="DFP"/>
    <property type="match status" value="1"/>
</dbReference>
<evidence type="ECO:0000256" key="1">
    <source>
        <dbReference type="ARBA" id="ARBA00005703"/>
    </source>
</evidence>
<reference evidence="4" key="1">
    <citation type="submission" date="2016-11" db="UniProtKB">
        <authorList>
            <consortium name="WormBaseParasite"/>
        </authorList>
    </citation>
    <scope>IDENTIFICATION</scope>
</reference>
<evidence type="ECO:0000313" key="3">
    <source>
        <dbReference type="Proteomes" id="UP000095283"/>
    </source>
</evidence>
<feature type="domain" description="DNA/pantothenate metabolism flavoprotein C-terminal" evidence="2">
    <location>
        <begin position="146"/>
        <end position="255"/>
    </location>
</feature>
<name>A0A1I7XS39_HETBA</name>
<evidence type="ECO:0000313" key="4">
    <source>
        <dbReference type="WBParaSite" id="Hba_20634"/>
    </source>
</evidence>
<dbReference type="Proteomes" id="UP000095283">
    <property type="component" value="Unplaced"/>
</dbReference>
<proteinExistence type="inferred from homology"/>
<dbReference type="PANTHER" id="PTHR12290">
    <property type="entry name" value="CORNICHON-RELATED"/>
    <property type="match status" value="1"/>
</dbReference>
<dbReference type="GO" id="GO:0015937">
    <property type="term" value="P:coenzyme A biosynthetic process"/>
    <property type="evidence" value="ECO:0007669"/>
    <property type="project" value="UniProtKB-ARBA"/>
</dbReference>
<comment type="similarity">
    <text evidence="1">Belongs to the PPC synthetase family.</text>
</comment>
<dbReference type="WBParaSite" id="Hba_20634">
    <property type="protein sequence ID" value="Hba_20634"/>
    <property type="gene ID" value="Hba_20634"/>
</dbReference>
<dbReference type="AlphaFoldDB" id="A0A1I7XS39"/>
<protein>
    <submittedName>
        <fullName evidence="4">DFP domain-containing protein</fullName>
    </submittedName>
</protein>
<keyword evidence="3" id="KW-1185">Reference proteome</keyword>
<dbReference type="InterPro" id="IPR007085">
    <property type="entry name" value="DNA/pantothenate-metab_flavo_C"/>
</dbReference>
<organism evidence="3 4">
    <name type="scientific">Heterorhabditis bacteriophora</name>
    <name type="common">Entomopathogenic nematode worm</name>
    <dbReference type="NCBI Taxonomy" id="37862"/>
    <lineage>
        <taxon>Eukaryota</taxon>
        <taxon>Metazoa</taxon>
        <taxon>Ecdysozoa</taxon>
        <taxon>Nematoda</taxon>
        <taxon>Chromadorea</taxon>
        <taxon>Rhabditida</taxon>
        <taxon>Rhabditina</taxon>
        <taxon>Rhabditomorpha</taxon>
        <taxon>Strongyloidea</taxon>
        <taxon>Heterorhabditidae</taxon>
        <taxon>Heterorhabditis</taxon>
    </lineage>
</organism>
<accession>A0A1I7XS39</accession>
<dbReference type="SUPFAM" id="SSF102645">
    <property type="entry name" value="CoaB-like"/>
    <property type="match status" value="1"/>
</dbReference>
<dbReference type="GO" id="GO:0003824">
    <property type="term" value="F:catalytic activity"/>
    <property type="evidence" value="ECO:0007669"/>
    <property type="project" value="UniProtKB-ARBA"/>
</dbReference>